<proteinExistence type="inferred from homology"/>
<evidence type="ECO:0000256" key="1">
    <source>
        <dbReference type="ARBA" id="ARBA00004370"/>
    </source>
</evidence>
<evidence type="ECO:0000256" key="2">
    <source>
        <dbReference type="ARBA" id="ARBA00009074"/>
    </source>
</evidence>
<sequence>MARTSDAALQDAVAKLLRINRNAEDSFTKFKRELSSNPELLQLVQDELNSKIGGLHSLDNLKDFLTDSRHVVIPLLADGINGAEMLQKVNNFKSMGDKLVAMRFTLEDYNQTFISQLSVLNELHLRRNKLDHKLRKVKAWRKAWNIVYSTVKFAVIALSVVLAVLTAPPAATAAANGTGGVMALLQQWIDSRWDDHQSSCEAERELTGKILNEASLTFHEVNQVGALLRHLEVQIASLTHHAEFSIEDDEDPGAGLVLERMKRKAANVMASVESLEKEVDRRREELRRTALTFLWSVTDQVHILPTNLS</sequence>
<comment type="caution">
    <text evidence="8">The sequence shown here is derived from an EMBL/GenBank/DDBJ whole genome shotgun (WGS) entry which is preliminary data.</text>
</comment>
<name>A0A9D5CU08_9LILI</name>
<evidence type="ECO:0000313" key="8">
    <source>
        <dbReference type="EMBL" id="KAJ0979821.1"/>
    </source>
</evidence>
<dbReference type="InterPro" id="IPR007749">
    <property type="entry name" value="DUF677"/>
</dbReference>
<comment type="similarity">
    <text evidence="2">Belongs to the UPF0496 family.</text>
</comment>
<dbReference type="GO" id="GO:0016020">
    <property type="term" value="C:membrane"/>
    <property type="evidence" value="ECO:0007669"/>
    <property type="project" value="UniProtKB-SubCell"/>
</dbReference>
<evidence type="ECO:0000256" key="3">
    <source>
        <dbReference type="ARBA" id="ARBA00022692"/>
    </source>
</evidence>
<keyword evidence="3 7" id="KW-0812">Transmembrane</keyword>
<evidence type="ECO:0000256" key="7">
    <source>
        <dbReference type="SAM" id="Phobius"/>
    </source>
</evidence>
<evidence type="ECO:0000256" key="5">
    <source>
        <dbReference type="ARBA" id="ARBA00023136"/>
    </source>
</evidence>
<keyword evidence="5 7" id="KW-0472">Membrane</keyword>
<dbReference type="EMBL" id="JAGGNH010000003">
    <property type="protein sequence ID" value="KAJ0979821.1"/>
    <property type="molecule type" value="Genomic_DNA"/>
</dbReference>
<keyword evidence="4 7" id="KW-1133">Transmembrane helix</keyword>
<evidence type="ECO:0000256" key="4">
    <source>
        <dbReference type="ARBA" id="ARBA00022989"/>
    </source>
</evidence>
<reference evidence="8" key="2">
    <citation type="journal article" date="2022" name="Hortic Res">
        <title>The genome of Dioscorea zingiberensis sheds light on the biosynthesis, origin and evolution of the medicinally important diosgenin saponins.</title>
        <authorList>
            <person name="Li Y."/>
            <person name="Tan C."/>
            <person name="Li Z."/>
            <person name="Guo J."/>
            <person name="Li S."/>
            <person name="Chen X."/>
            <person name="Wang C."/>
            <person name="Dai X."/>
            <person name="Yang H."/>
            <person name="Song W."/>
            <person name="Hou L."/>
            <person name="Xu J."/>
            <person name="Tong Z."/>
            <person name="Xu A."/>
            <person name="Yuan X."/>
            <person name="Wang W."/>
            <person name="Yang Q."/>
            <person name="Chen L."/>
            <person name="Sun Z."/>
            <person name="Wang K."/>
            <person name="Pan B."/>
            <person name="Chen J."/>
            <person name="Bao Y."/>
            <person name="Liu F."/>
            <person name="Qi X."/>
            <person name="Gang D.R."/>
            <person name="Wen J."/>
            <person name="Li J."/>
        </authorList>
    </citation>
    <scope>NUCLEOTIDE SEQUENCE</scope>
    <source>
        <strain evidence="8">Dzin_1.0</strain>
    </source>
</reference>
<dbReference type="Pfam" id="PF05055">
    <property type="entry name" value="DUF677"/>
    <property type="match status" value="1"/>
</dbReference>
<keyword evidence="6" id="KW-0175">Coiled coil</keyword>
<dbReference type="AlphaFoldDB" id="A0A9D5CU08"/>
<gene>
    <name evidence="8" type="ORF">J5N97_015295</name>
</gene>
<dbReference type="PANTHER" id="PTHR31113:SF3">
    <property type="entry name" value="UPF0496 PROTEIN 1"/>
    <property type="match status" value="1"/>
</dbReference>
<dbReference type="PANTHER" id="PTHR31113">
    <property type="entry name" value="UPF0496 PROTEIN 3-RELATED"/>
    <property type="match status" value="1"/>
</dbReference>
<dbReference type="Proteomes" id="UP001085076">
    <property type="component" value="Miscellaneous, Linkage group lg03"/>
</dbReference>
<protein>
    <submittedName>
        <fullName evidence="8">Uncharacterized protein</fullName>
    </submittedName>
</protein>
<organism evidence="8 9">
    <name type="scientific">Dioscorea zingiberensis</name>
    <dbReference type="NCBI Taxonomy" id="325984"/>
    <lineage>
        <taxon>Eukaryota</taxon>
        <taxon>Viridiplantae</taxon>
        <taxon>Streptophyta</taxon>
        <taxon>Embryophyta</taxon>
        <taxon>Tracheophyta</taxon>
        <taxon>Spermatophyta</taxon>
        <taxon>Magnoliopsida</taxon>
        <taxon>Liliopsida</taxon>
        <taxon>Dioscoreales</taxon>
        <taxon>Dioscoreaceae</taxon>
        <taxon>Dioscorea</taxon>
    </lineage>
</organism>
<accession>A0A9D5CU08</accession>
<reference evidence="8" key="1">
    <citation type="submission" date="2021-03" db="EMBL/GenBank/DDBJ databases">
        <authorList>
            <person name="Li Z."/>
            <person name="Yang C."/>
        </authorList>
    </citation>
    <scope>NUCLEOTIDE SEQUENCE</scope>
    <source>
        <strain evidence="8">Dzin_1.0</strain>
        <tissue evidence="8">Leaf</tissue>
    </source>
</reference>
<feature type="coiled-coil region" evidence="6">
    <location>
        <begin position="258"/>
        <end position="292"/>
    </location>
</feature>
<keyword evidence="9" id="KW-1185">Reference proteome</keyword>
<evidence type="ECO:0000313" key="9">
    <source>
        <dbReference type="Proteomes" id="UP001085076"/>
    </source>
</evidence>
<evidence type="ECO:0000256" key="6">
    <source>
        <dbReference type="SAM" id="Coils"/>
    </source>
</evidence>
<comment type="subcellular location">
    <subcellularLocation>
        <location evidence="1">Membrane</location>
    </subcellularLocation>
</comment>
<feature type="transmembrane region" description="Helical" evidence="7">
    <location>
        <begin position="143"/>
        <end position="165"/>
    </location>
</feature>